<dbReference type="PANTHER" id="PTHR10061:SF0">
    <property type="entry name" value="S-FORMYLGLUTATHIONE HYDROLASE"/>
    <property type="match status" value="1"/>
</dbReference>
<keyword evidence="10" id="KW-1185">Reference proteome</keyword>
<dbReference type="Gramene" id="ABO99567">
    <property type="protein sequence ID" value="ABO99567"/>
    <property type="gene ID" value="OSTLU_43308"/>
</dbReference>
<dbReference type="GO" id="GO:0005829">
    <property type="term" value="C:cytosol"/>
    <property type="evidence" value="ECO:0007669"/>
    <property type="project" value="TreeGrafter"/>
</dbReference>
<proteinExistence type="inferred from homology"/>
<dbReference type="EMBL" id="CP000594">
    <property type="protein sequence ID" value="ABO99532.1"/>
    <property type="molecule type" value="Genomic_DNA"/>
</dbReference>
<evidence type="ECO:0000256" key="2">
    <source>
        <dbReference type="ARBA" id="ARBA00012479"/>
    </source>
</evidence>
<keyword evidence="5 7" id="KW-0378">Hydrolase</keyword>
<dbReference type="Proteomes" id="UP000001568">
    <property type="component" value="Chromosome 14"/>
</dbReference>
<comment type="catalytic activity">
    <reaction evidence="7">
        <text>S-formylglutathione + H2O = formate + glutathione + H(+)</text>
        <dbReference type="Rhea" id="RHEA:14961"/>
        <dbReference type="ChEBI" id="CHEBI:15377"/>
        <dbReference type="ChEBI" id="CHEBI:15378"/>
        <dbReference type="ChEBI" id="CHEBI:15740"/>
        <dbReference type="ChEBI" id="CHEBI:57688"/>
        <dbReference type="ChEBI" id="CHEBI:57925"/>
        <dbReference type="EC" id="3.1.2.12"/>
    </reaction>
</comment>
<dbReference type="EC" id="3.1.2.12" evidence="2 7"/>
<dbReference type="OMA" id="KRYKHES"/>
<dbReference type="RefSeq" id="XP_001421239.1">
    <property type="nucleotide sequence ID" value="XM_001421202.1"/>
</dbReference>
<organism evidence="8 10">
    <name type="scientific">Ostreococcus lucimarinus (strain CCE9901)</name>
    <dbReference type="NCBI Taxonomy" id="436017"/>
    <lineage>
        <taxon>Eukaryota</taxon>
        <taxon>Viridiplantae</taxon>
        <taxon>Chlorophyta</taxon>
        <taxon>Mamiellophyceae</taxon>
        <taxon>Mamiellales</taxon>
        <taxon>Bathycoccaceae</taxon>
        <taxon>Ostreococcus</taxon>
    </lineage>
</organism>
<dbReference type="SUPFAM" id="SSF53474">
    <property type="entry name" value="alpha/beta-Hydrolases"/>
    <property type="match status" value="1"/>
</dbReference>
<dbReference type="RefSeq" id="XP_001421274.1">
    <property type="nucleotide sequence ID" value="XM_001421237.1"/>
</dbReference>
<dbReference type="Pfam" id="PF00756">
    <property type="entry name" value="Esterase"/>
    <property type="match status" value="1"/>
</dbReference>
<evidence type="ECO:0000313" key="8">
    <source>
        <dbReference type="EMBL" id="ABO99532.1"/>
    </source>
</evidence>
<keyword evidence="7" id="KW-0963">Cytoplasm</keyword>
<keyword evidence="4 7" id="KW-0719">Serine esterase</keyword>
<evidence type="ECO:0000256" key="6">
    <source>
        <dbReference type="PIRSR" id="PIRSR614186-1"/>
    </source>
</evidence>
<dbReference type="eggNOG" id="KOG3101">
    <property type="taxonomic scope" value="Eukaryota"/>
</dbReference>
<dbReference type="FunFam" id="3.40.50.1820:FF:000002">
    <property type="entry name" value="S-formylglutathione hydrolase"/>
    <property type="match status" value="1"/>
</dbReference>
<dbReference type="ESTHER" id="ostlu-a4s7a8">
    <property type="family name" value="A85-EsteraseD-FGH"/>
</dbReference>
<dbReference type="Gramene" id="ABO99532">
    <property type="protein sequence ID" value="ABO99532"/>
    <property type="gene ID" value="OSTLU_43004"/>
</dbReference>
<feature type="active site" description="Charge relay system" evidence="6">
    <location>
        <position position="156"/>
    </location>
</feature>
<dbReference type="OrthoDB" id="420518at2759"/>
<dbReference type="KEGG" id="olu:OSTLU_43004"/>
<dbReference type="AlphaFoldDB" id="A4S7A8"/>
<dbReference type="GO" id="GO:0046294">
    <property type="term" value="P:formaldehyde catabolic process"/>
    <property type="evidence" value="ECO:0007669"/>
    <property type="project" value="InterPro"/>
</dbReference>
<evidence type="ECO:0000313" key="10">
    <source>
        <dbReference type="Proteomes" id="UP000001568"/>
    </source>
</evidence>
<dbReference type="InterPro" id="IPR029058">
    <property type="entry name" value="AB_hydrolase_fold"/>
</dbReference>
<gene>
    <name evidence="8" type="ORF">OSTLU_43004</name>
    <name evidence="9" type="ORF">OSTLU_43308</name>
</gene>
<evidence type="ECO:0000256" key="7">
    <source>
        <dbReference type="RuleBase" id="RU363068"/>
    </source>
</evidence>
<dbReference type="GeneID" id="5005506"/>
<dbReference type="GeneID" id="5005581"/>
<dbReference type="HOGENOM" id="CLU_056472_0_1_1"/>
<dbReference type="PANTHER" id="PTHR10061">
    <property type="entry name" value="S-FORMYLGLUTATHIONE HYDROLASE"/>
    <property type="match status" value="1"/>
</dbReference>
<dbReference type="KEGG" id="olu:OSTLU_43308"/>
<dbReference type="GO" id="GO:0018738">
    <property type="term" value="F:S-formylglutathione hydrolase activity"/>
    <property type="evidence" value="ECO:0007669"/>
    <property type="project" value="UniProtKB-EC"/>
</dbReference>
<dbReference type="Gene3D" id="3.40.50.1820">
    <property type="entry name" value="alpha/beta hydrolase"/>
    <property type="match status" value="1"/>
</dbReference>
<feature type="active site" description="Charge relay system" evidence="6">
    <location>
        <position position="271"/>
    </location>
</feature>
<comment type="subcellular location">
    <subcellularLocation>
        <location evidence="7">Cytoplasm</location>
    </subcellularLocation>
</comment>
<evidence type="ECO:0000256" key="4">
    <source>
        <dbReference type="ARBA" id="ARBA00022487"/>
    </source>
</evidence>
<dbReference type="InterPro" id="IPR014186">
    <property type="entry name" value="S-formylglutathione_hydrol"/>
</dbReference>
<sequence length="296" mass="32380">MAPFNLKTISVTRAHHGTLHRLQHDSETLSSVATFAVFVPGAVEDFKDKFPLLLYLSGLTCTDENVAQKGCAFEHCHARRVAMVMPDTSPRGDDAADDEAWDLGKGAGFYVDASAAPWSRHYKTYSYVTKELPKVLRACDFADALDHERVSISGHSMGGHGALTLALRNPNAYASASAFAPIANPTASDCPWGQKALKAYLGSADCDEAKSHDATELVKSVEAGTFKMPILIDQGAADSFYKTQLHPERFVDAAKERGCDVTYRLHDGYDHSYFFVSTFMREHIEFHAAALGSLKI</sequence>
<comment type="function">
    <text evidence="7">Serine hydrolase involved in the detoxification of formaldehyde.</text>
</comment>
<evidence type="ECO:0000313" key="9">
    <source>
        <dbReference type="EMBL" id="ABO99567.1"/>
    </source>
</evidence>
<feature type="active site" description="Charge relay system" evidence="6">
    <location>
        <position position="238"/>
    </location>
</feature>
<dbReference type="InterPro" id="IPR000801">
    <property type="entry name" value="Esterase-like"/>
</dbReference>
<dbReference type="STRING" id="436017.A4S7A8"/>
<dbReference type="EMBL" id="CP000594">
    <property type="protein sequence ID" value="ABO99567.1"/>
    <property type="molecule type" value="Genomic_DNA"/>
</dbReference>
<protein>
    <recommendedName>
        <fullName evidence="3 7">S-formylglutathione hydrolase</fullName>
        <ecNumber evidence="2 7">3.1.2.12</ecNumber>
    </recommendedName>
</protein>
<name>A4S7A8_OSTLU</name>
<comment type="similarity">
    <text evidence="1 7">Belongs to the esterase D family.</text>
</comment>
<evidence type="ECO:0000256" key="5">
    <source>
        <dbReference type="ARBA" id="ARBA00022801"/>
    </source>
</evidence>
<dbReference type="NCBIfam" id="TIGR02821">
    <property type="entry name" value="fghA_ester_D"/>
    <property type="match status" value="1"/>
</dbReference>
<evidence type="ECO:0000256" key="3">
    <source>
        <dbReference type="ARBA" id="ARBA00016774"/>
    </source>
</evidence>
<dbReference type="GO" id="GO:0052689">
    <property type="term" value="F:carboxylic ester hydrolase activity"/>
    <property type="evidence" value="ECO:0007669"/>
    <property type="project" value="UniProtKB-KW"/>
</dbReference>
<reference evidence="8 10" key="1">
    <citation type="journal article" date="2007" name="Proc. Natl. Acad. Sci. U.S.A.">
        <title>The tiny eukaryote Ostreococcus provides genomic insights into the paradox of plankton speciation.</title>
        <authorList>
            <person name="Palenik B."/>
            <person name="Grimwood J."/>
            <person name="Aerts A."/>
            <person name="Rouze P."/>
            <person name="Salamov A."/>
            <person name="Putnam N."/>
            <person name="Dupont C."/>
            <person name="Jorgensen R."/>
            <person name="Derelle E."/>
            <person name="Rombauts S."/>
            <person name="Zhou K."/>
            <person name="Otillar R."/>
            <person name="Merchant S.S."/>
            <person name="Podell S."/>
            <person name="Gaasterland T."/>
            <person name="Napoli C."/>
            <person name="Gendler K."/>
            <person name="Manuell A."/>
            <person name="Tai V."/>
            <person name="Vallon O."/>
            <person name="Piganeau G."/>
            <person name="Jancek S."/>
            <person name="Heijde M."/>
            <person name="Jabbari K."/>
            <person name="Bowler C."/>
            <person name="Lohr M."/>
            <person name="Robbens S."/>
            <person name="Werner G."/>
            <person name="Dubchak I."/>
            <person name="Pazour G.J."/>
            <person name="Ren Q."/>
            <person name="Paulsen I."/>
            <person name="Delwiche C."/>
            <person name="Schmutz J."/>
            <person name="Rokhsar D."/>
            <person name="Van de Peer Y."/>
            <person name="Moreau H."/>
            <person name="Grigoriev I.V."/>
        </authorList>
    </citation>
    <scope>NUCLEOTIDE SEQUENCE [LARGE SCALE GENOMIC DNA]</scope>
    <source>
        <strain evidence="8 10">CCE9901</strain>
    </source>
</reference>
<evidence type="ECO:0000256" key="1">
    <source>
        <dbReference type="ARBA" id="ARBA00005622"/>
    </source>
</evidence>
<accession>A4S7A8</accession>